<protein>
    <submittedName>
        <fullName evidence="2">Phasin</fullName>
    </submittedName>
</protein>
<dbReference type="InterPro" id="IPR018968">
    <property type="entry name" value="Phasin"/>
</dbReference>
<dbReference type="Proteomes" id="UP000321304">
    <property type="component" value="Unassembled WGS sequence"/>
</dbReference>
<sequence>MKVTANGTTVFAMPLPGFGNLAEQGLARARTASEQMAEALGEIYSCSTRGATDYGLKMFEISQANAASALDFLVHLLGARSATDALALSAEHARKTFQLASDQNRELWVLGERLAADMAAPVRTHVAKVIKQAA</sequence>
<gene>
    <name evidence="2" type="ORF">FBZ93_113119</name>
</gene>
<name>A0A560L6R0_9BRAD</name>
<organism evidence="2 3">
    <name type="scientific">Bradyrhizobium macuxiense</name>
    <dbReference type="NCBI Taxonomy" id="1755647"/>
    <lineage>
        <taxon>Bacteria</taxon>
        <taxon>Pseudomonadati</taxon>
        <taxon>Pseudomonadota</taxon>
        <taxon>Alphaproteobacteria</taxon>
        <taxon>Hyphomicrobiales</taxon>
        <taxon>Nitrobacteraceae</taxon>
        <taxon>Bradyrhizobium</taxon>
    </lineage>
</organism>
<dbReference type="EMBL" id="VITY01000013">
    <property type="protein sequence ID" value="TWB91251.1"/>
    <property type="molecule type" value="Genomic_DNA"/>
</dbReference>
<comment type="caution">
    <text evidence="2">The sequence shown here is derived from an EMBL/GenBank/DDBJ whole genome shotgun (WGS) entry which is preliminary data.</text>
</comment>
<accession>A0A560L6R0</accession>
<dbReference type="Pfam" id="PF09361">
    <property type="entry name" value="Phasin_2"/>
    <property type="match status" value="1"/>
</dbReference>
<keyword evidence="3" id="KW-1185">Reference proteome</keyword>
<evidence type="ECO:0000313" key="3">
    <source>
        <dbReference type="Proteomes" id="UP000321304"/>
    </source>
</evidence>
<reference evidence="2 3" key="1">
    <citation type="submission" date="2019-06" db="EMBL/GenBank/DDBJ databases">
        <title>Genomic Encyclopedia of Type Strains, Phase IV (KMG-V): Genome sequencing to study the core and pangenomes of soil and plant-associated prokaryotes.</title>
        <authorList>
            <person name="Whitman W."/>
        </authorList>
    </citation>
    <scope>NUCLEOTIDE SEQUENCE [LARGE SCALE GENOMIC DNA]</scope>
    <source>
        <strain evidence="2 3">BR 10355</strain>
    </source>
</reference>
<evidence type="ECO:0000313" key="2">
    <source>
        <dbReference type="EMBL" id="TWB91251.1"/>
    </source>
</evidence>
<proteinExistence type="predicted"/>
<evidence type="ECO:0000259" key="1">
    <source>
        <dbReference type="Pfam" id="PF09361"/>
    </source>
</evidence>
<dbReference type="AlphaFoldDB" id="A0A560L6R0"/>
<dbReference type="RefSeq" id="WP_246667704.1">
    <property type="nucleotide sequence ID" value="NZ_VITY01000013.1"/>
</dbReference>
<feature type="domain" description="Phasin" evidence="1">
    <location>
        <begin position="31"/>
        <end position="125"/>
    </location>
</feature>